<feature type="transmembrane region" description="Helical" evidence="1">
    <location>
        <begin position="30"/>
        <end position="51"/>
    </location>
</feature>
<keyword evidence="1" id="KW-0812">Transmembrane</keyword>
<dbReference type="EMBL" id="JAOQJV010000006">
    <property type="protein sequence ID" value="MCU6699938.1"/>
    <property type="molecule type" value="Genomic_DNA"/>
</dbReference>
<gene>
    <name evidence="2" type="ORF">OCV65_06805</name>
</gene>
<dbReference type="Proteomes" id="UP001207605">
    <property type="component" value="Unassembled WGS sequence"/>
</dbReference>
<keyword evidence="3" id="KW-1185">Reference proteome</keyword>
<evidence type="ECO:0000313" key="3">
    <source>
        <dbReference type="Proteomes" id="UP001207605"/>
    </source>
</evidence>
<sequence length="160" mass="17235">MEENKDYQSSMEYSYGGGNATVQAPVKENVFLGAVGALAGTLIGVICIVITGQLGYVSALCGVVMGVCALRGYQMLGKTVSKKGIIITLIIMIVMIYVSNWITYAIAVADVYDVDFFTAFQATPEIIRVGDVASAYYKDLAMLYLFTALGAFSTIKKCFK</sequence>
<feature type="transmembrane region" description="Helical" evidence="1">
    <location>
        <begin position="57"/>
        <end position="73"/>
    </location>
</feature>
<proteinExistence type="predicted"/>
<evidence type="ECO:0000256" key="1">
    <source>
        <dbReference type="SAM" id="Phobius"/>
    </source>
</evidence>
<reference evidence="2 3" key="1">
    <citation type="journal article" date="2021" name="ISME Commun">
        <title>Automated analysis of genomic sequences facilitates high-throughput and comprehensive description of bacteria.</title>
        <authorList>
            <person name="Hitch T.C.A."/>
        </authorList>
    </citation>
    <scope>NUCLEOTIDE SEQUENCE [LARGE SCALE GENOMIC DNA]</scope>
    <source>
        <strain evidence="2 3">Sanger_02</strain>
    </source>
</reference>
<evidence type="ECO:0000313" key="2">
    <source>
        <dbReference type="EMBL" id="MCU6699938.1"/>
    </source>
</evidence>
<dbReference type="RefSeq" id="WP_118382735.1">
    <property type="nucleotide sequence ID" value="NZ_JAOQJV010000006.1"/>
</dbReference>
<accession>A0ABT2S5Y0</accession>
<feature type="transmembrane region" description="Helical" evidence="1">
    <location>
        <begin position="85"/>
        <end position="107"/>
    </location>
</feature>
<evidence type="ECO:0008006" key="4">
    <source>
        <dbReference type="Google" id="ProtNLM"/>
    </source>
</evidence>
<name>A0ABT2S5Y0_9FIRM</name>
<protein>
    <recommendedName>
        <fullName evidence="4">Energy-coupling factor transport system substrate-specific component</fullName>
    </recommendedName>
</protein>
<comment type="caution">
    <text evidence="2">The sequence shown here is derived from an EMBL/GenBank/DDBJ whole genome shotgun (WGS) entry which is preliminary data.</text>
</comment>
<organism evidence="2 3">
    <name type="scientific">Dorea ammoniilytica</name>
    <dbReference type="NCBI Taxonomy" id="2981788"/>
    <lineage>
        <taxon>Bacteria</taxon>
        <taxon>Bacillati</taxon>
        <taxon>Bacillota</taxon>
        <taxon>Clostridia</taxon>
        <taxon>Lachnospirales</taxon>
        <taxon>Lachnospiraceae</taxon>
        <taxon>Dorea</taxon>
    </lineage>
</organism>
<keyword evidence="1" id="KW-1133">Transmembrane helix</keyword>
<feature type="transmembrane region" description="Helical" evidence="1">
    <location>
        <begin position="141"/>
        <end position="159"/>
    </location>
</feature>
<keyword evidence="1" id="KW-0472">Membrane</keyword>